<dbReference type="InterPro" id="IPR040234">
    <property type="entry name" value="QC/QCL"/>
</dbReference>
<evidence type="ECO:0000256" key="2">
    <source>
        <dbReference type="ARBA" id="ARBA00023315"/>
    </source>
</evidence>
<accession>G7DUC3</accession>
<keyword evidence="2" id="KW-0012">Acyltransferase</keyword>
<keyword evidence="3" id="KW-0378">Hydrolase</keyword>
<protein>
    <recommendedName>
        <fullName evidence="3">Peptide hydrolase</fullName>
        <ecNumber evidence="3">3.4.-.-</ecNumber>
    </recommendedName>
</protein>
<dbReference type="Pfam" id="PF04389">
    <property type="entry name" value="Peptidase_M28"/>
    <property type="match status" value="1"/>
</dbReference>
<dbReference type="EMBL" id="BABT02000028">
    <property type="protein sequence ID" value="GAA94183.1"/>
    <property type="molecule type" value="Genomic_DNA"/>
</dbReference>
<reference evidence="6 7" key="2">
    <citation type="journal article" date="2012" name="Open Biol.">
        <title>Characteristics of nucleosomes and linker DNA regions on the genome of the basidiomycete Mixia osmundae revealed by mono- and dinucleosome mapping.</title>
        <authorList>
            <person name="Nishida H."/>
            <person name="Kondo S."/>
            <person name="Matsumoto T."/>
            <person name="Suzuki Y."/>
            <person name="Yoshikawa H."/>
            <person name="Taylor T.D."/>
            <person name="Sugiyama J."/>
        </authorList>
    </citation>
    <scope>NUCLEOTIDE SEQUENCE [LARGE SCALE GENOMIC DNA]</scope>
    <source>
        <strain evidence="7">CBS 9802 / IAM 14324 / JCM 22182 / KY 12970</strain>
    </source>
</reference>
<feature type="region of interest" description="Disordered" evidence="4">
    <location>
        <begin position="382"/>
        <end position="403"/>
    </location>
</feature>
<dbReference type="PANTHER" id="PTHR12283">
    <property type="entry name" value="GLUTAMINYL-PEPTIDE CYCLOTRANSFERASE"/>
    <property type="match status" value="1"/>
</dbReference>
<dbReference type="HOGENOM" id="CLU_045003_1_2_1"/>
<proteinExistence type="inferred from homology"/>
<comment type="caution">
    <text evidence="6">The sequence shown here is derived from an EMBL/GenBank/DDBJ whole genome shotgun (WGS) entry which is preliminary data.</text>
</comment>
<comment type="similarity">
    <text evidence="3">Belongs to the peptidase M28 family.</text>
</comment>
<keyword evidence="3" id="KW-0732">Signal</keyword>
<evidence type="ECO:0000256" key="3">
    <source>
        <dbReference type="RuleBase" id="RU361240"/>
    </source>
</evidence>
<dbReference type="AlphaFoldDB" id="G7DUC3"/>
<keyword evidence="1" id="KW-0808">Transferase</keyword>
<dbReference type="InterPro" id="IPR007484">
    <property type="entry name" value="Peptidase_M28"/>
</dbReference>
<dbReference type="eggNOG" id="KOG3946">
    <property type="taxonomic scope" value="Eukaryota"/>
</dbReference>
<keyword evidence="3" id="KW-0862">Zinc</keyword>
<feature type="chain" id="PRO_5005132534" description="Peptide hydrolase" evidence="3">
    <location>
        <begin position="22"/>
        <end position="403"/>
    </location>
</feature>
<reference evidence="6 7" key="1">
    <citation type="journal article" date="2011" name="J. Gen. Appl. Microbiol.">
        <title>Draft genome sequencing of the enigmatic basidiomycete Mixia osmundae.</title>
        <authorList>
            <person name="Nishida H."/>
            <person name="Nagatsuka Y."/>
            <person name="Sugiyama J."/>
        </authorList>
    </citation>
    <scope>NUCLEOTIDE SEQUENCE [LARGE SCALE GENOMIC DNA]</scope>
    <source>
        <strain evidence="7">CBS 9802 / IAM 14324 / JCM 22182 / KY 12970</strain>
    </source>
</reference>
<keyword evidence="3" id="KW-0479">Metal-binding</keyword>
<feature type="domain" description="Peptidase M28" evidence="5">
    <location>
        <begin position="118"/>
        <end position="370"/>
    </location>
</feature>
<dbReference type="Proteomes" id="UP000009131">
    <property type="component" value="Unassembled WGS sequence"/>
</dbReference>
<organism evidence="6 7">
    <name type="scientific">Mixia osmundae (strain CBS 9802 / IAM 14324 / JCM 22182 / KY 12970)</name>
    <dbReference type="NCBI Taxonomy" id="764103"/>
    <lineage>
        <taxon>Eukaryota</taxon>
        <taxon>Fungi</taxon>
        <taxon>Dikarya</taxon>
        <taxon>Basidiomycota</taxon>
        <taxon>Pucciniomycotina</taxon>
        <taxon>Mixiomycetes</taxon>
        <taxon>Mixiales</taxon>
        <taxon>Mixiaceae</taxon>
        <taxon>Mixia</taxon>
    </lineage>
</organism>
<dbReference type="GO" id="GO:0008270">
    <property type="term" value="F:zinc ion binding"/>
    <property type="evidence" value="ECO:0007669"/>
    <property type="project" value="TreeGrafter"/>
</dbReference>
<gene>
    <name evidence="6" type="primary">Mo00831</name>
    <name evidence="6" type="ORF">E5Q_00831</name>
</gene>
<dbReference type="GO" id="GO:0008233">
    <property type="term" value="F:peptidase activity"/>
    <property type="evidence" value="ECO:0007669"/>
    <property type="project" value="UniProtKB-KW"/>
</dbReference>
<evidence type="ECO:0000259" key="5">
    <source>
        <dbReference type="Pfam" id="PF04389"/>
    </source>
</evidence>
<name>G7DUC3_MIXOS</name>
<dbReference type="EC" id="3.4.-.-" evidence="3"/>
<dbReference type="OrthoDB" id="3907302at2759"/>
<dbReference type="STRING" id="764103.G7DUC3"/>
<dbReference type="Gene3D" id="3.40.630.10">
    <property type="entry name" value="Zn peptidases"/>
    <property type="match status" value="1"/>
</dbReference>
<feature type="compositionally biased region" description="Basic and acidic residues" evidence="4">
    <location>
        <begin position="385"/>
        <end position="403"/>
    </location>
</feature>
<dbReference type="PANTHER" id="PTHR12283:SF6">
    <property type="entry name" value="GLUTAMINYL-PEPTIDE CYCLOTRANSFERASE-RELATED"/>
    <property type="match status" value="1"/>
</dbReference>
<feature type="signal peptide" evidence="3">
    <location>
        <begin position="1"/>
        <end position="21"/>
    </location>
</feature>
<evidence type="ECO:0000256" key="4">
    <source>
        <dbReference type="SAM" id="MobiDB-lite"/>
    </source>
</evidence>
<keyword evidence="7" id="KW-1185">Reference proteome</keyword>
<keyword evidence="3" id="KW-0645">Protease</keyword>
<sequence>MILRKGLPLVLLACRLVFAEAELRARSYQALADDHLEPLLALSDLSSLDYDDPSSRLASFLVPRVAGSDALIAIQKQIKQAFADLSKSSTKASGKPTWQLDEHEFEASTPIGSIKMTNLVFTHDPEAELKLILSAHIDSKYFPRSPMNTFVGATDSAVPTAVIMDVAEALTPWLDEKRRAWEESEERGPRTTLQIVIFDGEEAFERWTDTDSIYGARALAEMWSKPSNSPTAVTARSANELGAIDVLVLLDLLGTPSPNVPNFYGQTKWYYNVIRNAEDRLGRNGHLWSDREGDNWRSDHDDEKGRSFFPLPGHDRPVYGIEDDHIPFLHRGVPIVHLIPAPFPAVWHTLRDDASGLDLPTIHAWALIVRLATAEYLGLSPGKASGERDEMHPRRAWQDDLVR</sequence>
<dbReference type="SUPFAM" id="SSF53187">
    <property type="entry name" value="Zn-dependent exopeptidases"/>
    <property type="match status" value="1"/>
</dbReference>
<evidence type="ECO:0000313" key="7">
    <source>
        <dbReference type="Proteomes" id="UP000009131"/>
    </source>
</evidence>
<dbReference type="GO" id="GO:0016603">
    <property type="term" value="F:glutaminyl-peptide cyclotransferase activity"/>
    <property type="evidence" value="ECO:0007669"/>
    <property type="project" value="TreeGrafter"/>
</dbReference>
<dbReference type="GO" id="GO:0006508">
    <property type="term" value="P:proteolysis"/>
    <property type="evidence" value="ECO:0007669"/>
    <property type="project" value="UniProtKB-KW"/>
</dbReference>
<evidence type="ECO:0000313" key="6">
    <source>
        <dbReference type="EMBL" id="GAA94183.1"/>
    </source>
</evidence>
<dbReference type="InParanoid" id="G7DUC3"/>
<evidence type="ECO:0000256" key="1">
    <source>
        <dbReference type="ARBA" id="ARBA00022679"/>
    </source>
</evidence>